<gene>
    <name evidence="2" type="ORF">CLV57_0712</name>
</gene>
<dbReference type="AlphaFoldDB" id="A0A2H9VSE9"/>
<organism evidence="2 3">
    <name type="scientific">Mucilaginibacter auburnensis</name>
    <dbReference type="NCBI Taxonomy" id="1457233"/>
    <lineage>
        <taxon>Bacteria</taxon>
        <taxon>Pseudomonadati</taxon>
        <taxon>Bacteroidota</taxon>
        <taxon>Sphingobacteriia</taxon>
        <taxon>Sphingobacteriales</taxon>
        <taxon>Sphingobacteriaceae</taxon>
        <taxon>Mucilaginibacter</taxon>
    </lineage>
</organism>
<name>A0A2H9VSE9_9SPHI</name>
<dbReference type="InterPro" id="IPR050312">
    <property type="entry name" value="IolE/XylAMocC-like"/>
</dbReference>
<reference evidence="2 3" key="1">
    <citation type="submission" date="2017-11" db="EMBL/GenBank/DDBJ databases">
        <title>Genomic Encyclopedia of Archaeal and Bacterial Type Strains, Phase II (KMG-II): From Individual Species to Whole Genera.</title>
        <authorList>
            <person name="Goeker M."/>
        </authorList>
    </citation>
    <scope>NUCLEOTIDE SEQUENCE [LARGE SCALE GENOMIC DNA]</scope>
    <source>
        <strain evidence="2 3">DSM 28175</strain>
    </source>
</reference>
<proteinExistence type="predicted"/>
<sequence>MPLDIKFGVSTWLWTSPFQTSSIDELFSKIAGMGYDAVEIALEDPELVDGEKVKAALAHYGLKALVCGAFGPTRDLTNEDPAVHENCFKYIAACMDLCVLWDVKFFAGPMYSAVGKARMLPPEQRRAEWDMAVNNLRIVCQMAAERGLDIALEPLNRFESDLVNTCEDVVRLVNDIDHPAAKILLDGFHMNIEEPSLEAAIKLAGDKLLHVQVADNYRGTPGTGQTNWAAYRKALEEIGYTGTISIESFTPNNKELAQAVCIWHPLAESQDKFAIEGLSFLKKWAAEPVKIQQYSL</sequence>
<dbReference type="SUPFAM" id="SSF51658">
    <property type="entry name" value="Xylose isomerase-like"/>
    <property type="match status" value="1"/>
</dbReference>
<dbReference type="Proteomes" id="UP000242687">
    <property type="component" value="Unassembled WGS sequence"/>
</dbReference>
<dbReference type="RefSeq" id="WP_100339961.1">
    <property type="nucleotide sequence ID" value="NZ_PGFJ01000001.1"/>
</dbReference>
<comment type="caution">
    <text evidence="2">The sequence shown here is derived from an EMBL/GenBank/DDBJ whole genome shotgun (WGS) entry which is preliminary data.</text>
</comment>
<evidence type="ECO:0000259" key="1">
    <source>
        <dbReference type="Pfam" id="PF01261"/>
    </source>
</evidence>
<dbReference type="InterPro" id="IPR013022">
    <property type="entry name" value="Xyl_isomerase-like_TIM-brl"/>
</dbReference>
<dbReference type="InterPro" id="IPR036237">
    <property type="entry name" value="Xyl_isomerase-like_sf"/>
</dbReference>
<evidence type="ECO:0000313" key="3">
    <source>
        <dbReference type="Proteomes" id="UP000242687"/>
    </source>
</evidence>
<accession>A0A2H9VSE9</accession>
<dbReference type="PANTHER" id="PTHR12110:SF41">
    <property type="entry name" value="INOSOSE DEHYDRATASE"/>
    <property type="match status" value="1"/>
</dbReference>
<keyword evidence="3" id="KW-1185">Reference proteome</keyword>
<dbReference type="EMBL" id="PGFJ01000001">
    <property type="protein sequence ID" value="PJJ83719.1"/>
    <property type="molecule type" value="Genomic_DNA"/>
</dbReference>
<dbReference type="Gene3D" id="3.20.20.150">
    <property type="entry name" value="Divalent-metal-dependent TIM barrel enzymes"/>
    <property type="match status" value="1"/>
</dbReference>
<evidence type="ECO:0000313" key="2">
    <source>
        <dbReference type="EMBL" id="PJJ83719.1"/>
    </source>
</evidence>
<dbReference type="PANTHER" id="PTHR12110">
    <property type="entry name" value="HYDROXYPYRUVATE ISOMERASE"/>
    <property type="match status" value="1"/>
</dbReference>
<dbReference type="OrthoDB" id="9801426at2"/>
<feature type="domain" description="Xylose isomerase-like TIM barrel" evidence="1">
    <location>
        <begin position="28"/>
        <end position="258"/>
    </location>
</feature>
<protein>
    <submittedName>
        <fullName evidence="2">D-psicose/D-tagatose/L-ribulose 3-epimerase</fullName>
    </submittedName>
</protein>
<dbReference type="Pfam" id="PF01261">
    <property type="entry name" value="AP_endonuc_2"/>
    <property type="match status" value="1"/>
</dbReference>